<sequence length="400" mass="44894">MKIVVDENMPYATSLFARFGEVISVPGRPFDGSVLTDADALMVRSVTKVNAELLSGTNVKFVGTATAGTDHINTDKFDELGIYATSAAGCNAIAVVEYVFSVLFYFAQKGQFTLTDKTVGIIGVGNVGKILAQRLQALGVKVLLCDPPRARNEGLTVFNEFDYLIEHADILTFHTPLIQGGVDNTYHLFDHQKMSEFADGKMIINASRGEVIDTIALLRSLEQGRLWQIALDVFENEPHINLSLLPYIQIATAHIAGHSLEGKIRGTTLLVEQYYSYLAKHSPLQIESLEKPVSESLLQELLPEPQYQSIYLNEPFSLAIFYRLMNLIYDVQTDDAKFRYTLLTRDAIDLPIEVHHRFDYLRKNYSVRREWSSLNVITSCSETAKKLQALGFKIKYQPNK</sequence>
<protein>
    <recommendedName>
        <fullName evidence="5">Erythronate-4-phosphate dehydrogenase</fullName>
        <ecNumber evidence="5">1.1.1.290</ecNumber>
    </recommendedName>
</protein>
<comment type="subcellular location">
    <subcellularLocation>
        <location evidence="5">Cytoplasm</location>
    </subcellularLocation>
</comment>
<dbReference type="InterPro" id="IPR038251">
    <property type="entry name" value="PdxB_dimer_sf"/>
</dbReference>
<reference evidence="10" key="1">
    <citation type="submission" date="2016-10" db="EMBL/GenBank/DDBJ databases">
        <authorList>
            <person name="Varghese N."/>
            <person name="Submissions S."/>
        </authorList>
    </citation>
    <scope>NUCLEOTIDE SEQUENCE [LARGE SCALE GENOMIC DNA]</scope>
    <source>
        <strain evidence="10">DSM 18579</strain>
    </source>
</reference>
<evidence type="ECO:0000259" key="6">
    <source>
        <dbReference type="Pfam" id="PF00389"/>
    </source>
</evidence>
<dbReference type="PROSITE" id="PS00065">
    <property type="entry name" value="D_2_HYDROXYACID_DH_1"/>
    <property type="match status" value="1"/>
</dbReference>
<dbReference type="SUPFAM" id="SSF51735">
    <property type="entry name" value="NAD(P)-binding Rossmann-fold domains"/>
    <property type="match status" value="1"/>
</dbReference>
<dbReference type="GO" id="GO:0016618">
    <property type="term" value="F:hydroxypyruvate reductase [NAD(P)H] activity"/>
    <property type="evidence" value="ECO:0007669"/>
    <property type="project" value="TreeGrafter"/>
</dbReference>
<keyword evidence="2 5" id="KW-0560">Oxidoreductase</keyword>
<feature type="domain" description="Erythronate-4-phosphate dehydrogenase dimerisation" evidence="8">
    <location>
        <begin position="301"/>
        <end position="391"/>
    </location>
</feature>
<feature type="binding site" evidence="5">
    <location>
        <position position="66"/>
    </location>
    <ligand>
        <name>substrate</name>
    </ligand>
</feature>
<evidence type="ECO:0000313" key="9">
    <source>
        <dbReference type="EMBL" id="SET34590.1"/>
    </source>
</evidence>
<evidence type="ECO:0000256" key="1">
    <source>
        <dbReference type="ARBA" id="ARBA00022490"/>
    </source>
</evidence>
<accession>A0A1I0DQE4</accession>
<dbReference type="InterPro" id="IPR050223">
    <property type="entry name" value="D-isomer_2-hydroxyacid_DH"/>
</dbReference>
<feature type="binding site" evidence="5">
    <location>
        <position position="175"/>
    </location>
    <ligand>
        <name>NAD(+)</name>
        <dbReference type="ChEBI" id="CHEBI:57540"/>
    </ligand>
</feature>
<evidence type="ECO:0000256" key="5">
    <source>
        <dbReference type="HAMAP-Rule" id="MF_01825"/>
    </source>
</evidence>
<comment type="subunit">
    <text evidence="5">Homodimer.</text>
</comment>
<dbReference type="Proteomes" id="UP000242642">
    <property type="component" value="Unassembled WGS sequence"/>
</dbReference>
<dbReference type="CDD" id="cd12158">
    <property type="entry name" value="ErythrP_dh"/>
    <property type="match status" value="1"/>
</dbReference>
<dbReference type="Gene3D" id="3.30.1370.170">
    <property type="match status" value="1"/>
</dbReference>
<name>A0A1I0DQE4_9GAMM</name>
<organism evidence="9 10">
    <name type="scientific">Thorsellia anophelis DSM 18579</name>
    <dbReference type="NCBI Taxonomy" id="1123402"/>
    <lineage>
        <taxon>Bacteria</taxon>
        <taxon>Pseudomonadati</taxon>
        <taxon>Pseudomonadota</taxon>
        <taxon>Gammaproteobacteria</taxon>
        <taxon>Enterobacterales</taxon>
        <taxon>Thorselliaceae</taxon>
        <taxon>Thorsellia</taxon>
    </lineage>
</organism>
<dbReference type="Pfam" id="PF02826">
    <property type="entry name" value="2-Hacid_dh_C"/>
    <property type="match status" value="1"/>
</dbReference>
<comment type="pathway">
    <text evidence="5">Cofactor biosynthesis; pyridoxine 5'-phosphate biosynthesis; pyridoxine 5'-phosphate from D-erythrose 4-phosphate: step 2/5.</text>
</comment>
<keyword evidence="3 5" id="KW-0520">NAD</keyword>
<evidence type="ECO:0000259" key="8">
    <source>
        <dbReference type="Pfam" id="PF11890"/>
    </source>
</evidence>
<dbReference type="EC" id="1.1.1.290" evidence="5"/>
<dbReference type="PANTHER" id="PTHR10996:SF178">
    <property type="entry name" value="2-HYDROXYACID DEHYDROGENASE YGL185C-RELATED"/>
    <property type="match status" value="1"/>
</dbReference>
<dbReference type="InterPro" id="IPR006139">
    <property type="entry name" value="D-isomer_2_OHA_DH_cat_dom"/>
</dbReference>
<proteinExistence type="inferred from homology"/>
<evidence type="ECO:0000256" key="3">
    <source>
        <dbReference type="ARBA" id="ARBA00023027"/>
    </source>
</evidence>
<dbReference type="AlphaFoldDB" id="A0A1I0DQE4"/>
<dbReference type="Pfam" id="PF11890">
    <property type="entry name" value="DUF3410"/>
    <property type="match status" value="1"/>
</dbReference>
<feature type="binding site" evidence="5">
    <location>
        <position position="232"/>
    </location>
    <ligand>
        <name>NAD(+)</name>
        <dbReference type="ChEBI" id="CHEBI:57540"/>
    </ligand>
</feature>
<feature type="binding site" evidence="5">
    <location>
        <position position="257"/>
    </location>
    <ligand>
        <name>NAD(+)</name>
        <dbReference type="ChEBI" id="CHEBI:57540"/>
    </ligand>
</feature>
<feature type="active site" evidence="5">
    <location>
        <position position="237"/>
    </location>
</feature>
<dbReference type="GO" id="GO:0051287">
    <property type="term" value="F:NAD binding"/>
    <property type="evidence" value="ECO:0007669"/>
    <property type="project" value="InterPro"/>
</dbReference>
<evidence type="ECO:0000256" key="4">
    <source>
        <dbReference type="ARBA" id="ARBA00023096"/>
    </source>
</evidence>
<dbReference type="RefSeq" id="WP_093320660.1">
    <property type="nucleotide sequence ID" value="NZ_FOHV01000018.1"/>
</dbReference>
<feature type="binding site" evidence="5">
    <location>
        <begin position="206"/>
        <end position="208"/>
    </location>
    <ligand>
        <name>NAD(+)</name>
        <dbReference type="ChEBI" id="CHEBI:57540"/>
    </ligand>
</feature>
<feature type="binding site" evidence="5">
    <location>
        <position position="146"/>
    </location>
    <ligand>
        <name>NAD(+)</name>
        <dbReference type="ChEBI" id="CHEBI:57540"/>
    </ligand>
</feature>
<dbReference type="GO" id="GO:0030267">
    <property type="term" value="F:glyoxylate reductase (NADPH) activity"/>
    <property type="evidence" value="ECO:0007669"/>
    <property type="project" value="TreeGrafter"/>
</dbReference>
<dbReference type="InterPro" id="IPR006140">
    <property type="entry name" value="D-isomer_DH_NAD-bd"/>
</dbReference>
<dbReference type="GO" id="GO:0046983">
    <property type="term" value="F:protein dimerization activity"/>
    <property type="evidence" value="ECO:0007669"/>
    <property type="project" value="InterPro"/>
</dbReference>
<feature type="domain" description="D-isomer specific 2-hydroxyacid dehydrogenase catalytic" evidence="6">
    <location>
        <begin position="35"/>
        <end position="257"/>
    </location>
</feature>
<evidence type="ECO:0000313" key="10">
    <source>
        <dbReference type="Proteomes" id="UP000242642"/>
    </source>
</evidence>
<keyword evidence="4 5" id="KW-0664">Pyridoxine biosynthesis</keyword>
<comment type="caution">
    <text evidence="5">Lacks conserved residue(s) required for the propagation of feature annotation.</text>
</comment>
<gene>
    <name evidence="5" type="primary">pdxB</name>
    <name evidence="9" type="ORF">SAMN02583745_02079</name>
</gene>
<comment type="catalytic activity">
    <reaction evidence="5">
        <text>4-phospho-D-erythronate + NAD(+) = (R)-3-hydroxy-2-oxo-4-phosphooxybutanoate + NADH + H(+)</text>
        <dbReference type="Rhea" id="RHEA:18829"/>
        <dbReference type="ChEBI" id="CHEBI:15378"/>
        <dbReference type="ChEBI" id="CHEBI:57540"/>
        <dbReference type="ChEBI" id="CHEBI:57945"/>
        <dbReference type="ChEBI" id="CHEBI:58538"/>
        <dbReference type="ChEBI" id="CHEBI:58766"/>
        <dbReference type="EC" id="1.1.1.290"/>
    </reaction>
</comment>
<dbReference type="GO" id="GO:0008615">
    <property type="term" value="P:pyridoxine biosynthetic process"/>
    <property type="evidence" value="ECO:0007669"/>
    <property type="project" value="UniProtKB-UniRule"/>
</dbReference>
<dbReference type="GO" id="GO:0005829">
    <property type="term" value="C:cytosol"/>
    <property type="evidence" value="ECO:0007669"/>
    <property type="project" value="TreeGrafter"/>
</dbReference>
<dbReference type="PROSITE" id="PS00671">
    <property type="entry name" value="D_2_HYDROXYACID_DH_3"/>
    <property type="match status" value="1"/>
</dbReference>
<dbReference type="Gene3D" id="3.40.50.720">
    <property type="entry name" value="NAD(P)-binding Rossmann-like Domain"/>
    <property type="match status" value="2"/>
</dbReference>
<dbReference type="InterPro" id="IPR024531">
    <property type="entry name" value="Erythronate-4-P_DHase_dimer"/>
</dbReference>
<dbReference type="InterPro" id="IPR036291">
    <property type="entry name" value="NAD(P)-bd_dom_sf"/>
</dbReference>
<evidence type="ECO:0000259" key="7">
    <source>
        <dbReference type="Pfam" id="PF02826"/>
    </source>
</evidence>
<keyword evidence="10" id="KW-1185">Reference proteome</keyword>
<dbReference type="InterPro" id="IPR029752">
    <property type="entry name" value="D-isomer_DH_CS1"/>
</dbReference>
<dbReference type="InterPro" id="IPR029753">
    <property type="entry name" value="D-isomer_DH_CS"/>
</dbReference>
<dbReference type="HAMAP" id="MF_01825">
    <property type="entry name" value="PdxB"/>
    <property type="match status" value="1"/>
</dbReference>
<feature type="active site" description="Proton donor" evidence="5">
    <location>
        <position position="254"/>
    </location>
</feature>
<dbReference type="SUPFAM" id="SSF52283">
    <property type="entry name" value="Formate/glycerate dehydrogenase catalytic domain-like"/>
    <property type="match status" value="1"/>
</dbReference>
<keyword evidence="1 5" id="KW-0963">Cytoplasm</keyword>
<comment type="similarity">
    <text evidence="5">Belongs to the D-isomer specific 2-hydroxyacid dehydrogenase family. PdxB subfamily.</text>
</comment>
<feature type="domain" description="D-isomer specific 2-hydroxyacid dehydrogenase NAD-binding" evidence="7">
    <location>
        <begin position="112"/>
        <end position="255"/>
    </location>
</feature>
<dbReference type="OrthoDB" id="9770208at2"/>
<dbReference type="EMBL" id="FOHV01000018">
    <property type="protein sequence ID" value="SET34590.1"/>
    <property type="molecule type" value="Genomic_DNA"/>
</dbReference>
<dbReference type="STRING" id="1123402.SAMN02583745_02079"/>
<dbReference type="GO" id="GO:0033711">
    <property type="term" value="F:4-phosphoerythronate dehydrogenase activity"/>
    <property type="evidence" value="ECO:0007669"/>
    <property type="project" value="UniProtKB-EC"/>
</dbReference>
<feature type="binding site" evidence="5">
    <location>
        <position position="45"/>
    </location>
    <ligand>
        <name>substrate</name>
    </ligand>
</feature>
<evidence type="ECO:0000256" key="2">
    <source>
        <dbReference type="ARBA" id="ARBA00023002"/>
    </source>
</evidence>
<dbReference type="InterPro" id="IPR020921">
    <property type="entry name" value="Erythronate-4-P_DHase"/>
</dbReference>
<comment type="function">
    <text evidence="5">Catalyzes the oxidation of erythronate-4-phosphate to 3-hydroxy-2-oxo-4-phosphonooxybutanoate.</text>
</comment>
<dbReference type="Pfam" id="PF00389">
    <property type="entry name" value="2-Hacid_dh"/>
    <property type="match status" value="1"/>
</dbReference>
<feature type="active site" evidence="5">
    <location>
        <position position="208"/>
    </location>
</feature>
<dbReference type="PANTHER" id="PTHR10996">
    <property type="entry name" value="2-HYDROXYACID DEHYDROGENASE-RELATED"/>
    <property type="match status" value="1"/>
</dbReference>
<dbReference type="UniPathway" id="UPA00244">
    <property type="reaction ID" value="UER00310"/>
</dbReference>